<reference evidence="1" key="1">
    <citation type="submission" date="2020-04" db="EMBL/GenBank/DDBJ databases">
        <authorList>
            <person name="Chiriac C."/>
            <person name="Salcher M."/>
            <person name="Ghai R."/>
            <person name="Kavagutti S V."/>
        </authorList>
    </citation>
    <scope>NUCLEOTIDE SEQUENCE</scope>
</reference>
<dbReference type="SUPFAM" id="SSF52980">
    <property type="entry name" value="Restriction endonuclease-like"/>
    <property type="match status" value="1"/>
</dbReference>
<protein>
    <submittedName>
        <fullName evidence="1">PD-(D/E)XK nuclease superfamily</fullName>
    </submittedName>
</protein>
<organism evidence="1">
    <name type="scientific">uncultured Caudovirales phage</name>
    <dbReference type="NCBI Taxonomy" id="2100421"/>
    <lineage>
        <taxon>Viruses</taxon>
        <taxon>Duplodnaviria</taxon>
        <taxon>Heunggongvirae</taxon>
        <taxon>Uroviricota</taxon>
        <taxon>Caudoviricetes</taxon>
        <taxon>Peduoviridae</taxon>
        <taxon>Maltschvirus</taxon>
        <taxon>Maltschvirus maltsch</taxon>
    </lineage>
</organism>
<dbReference type="InterPro" id="IPR011335">
    <property type="entry name" value="Restrct_endonuc-II-like"/>
</dbReference>
<evidence type="ECO:0000313" key="1">
    <source>
        <dbReference type="EMBL" id="CAB4158740.1"/>
    </source>
</evidence>
<accession>A0A6J5NG55</accession>
<dbReference type="EMBL" id="LR796670">
    <property type="protein sequence ID" value="CAB4158740.1"/>
    <property type="molecule type" value="Genomic_DNA"/>
</dbReference>
<name>A0A6J5NG55_9CAUD</name>
<dbReference type="InterPro" id="IPR011604">
    <property type="entry name" value="PDDEXK-like_dom_sf"/>
</dbReference>
<sequence>MESKLDYFLDPNFVFDEASHTYSYLNPATKKPVQFFQSVTGFLSQFKKEFDSERIAGIVAKKRGVSKKEVLYEWKQISDTALDLGTRVHKWIEDFYDGLNPLLPEDPIMLERVLQFKDLHETKLHKFTPVHQEFRIFSRKWGLAGTMDTLLRLNQNYYVGDWKTNKKFTTDNDSEGRKEKLLYPFDDMWNNSLNGYSIQLSLYRLILQEEAGFETSGGFLVWIGPNGKPEMHKIVDLRERLYDFLQKNNSVL</sequence>
<proteinExistence type="predicted"/>
<gene>
    <name evidence="1" type="ORF">UFOVP699_29</name>
</gene>
<dbReference type="Gene3D" id="3.90.320.10">
    <property type="match status" value="1"/>
</dbReference>